<dbReference type="Proteomes" id="UP000230069">
    <property type="component" value="Unassembled WGS sequence"/>
</dbReference>
<sequence>MTPSMLKTKNTTTTTTTTSGEQTNNTALAWDWVIGFLADLEHIDANFLDDLLSNVPHGYSSLSNNVKDKVALKHLEKIVALPRHIPPTHAERRRILIAPSIYFAINPSEPARDFYERLMSKRGLDASNLQDNMKVGIHQFILQKRAGLPKCTLPKQAEVLVECHHASGKRPNVSAKKSAKVKKVHFADHDPTVYPVASAISSPNHCTMVDEITPRVSETLIENIQEAPSEDIIVSGKRRRSEFTKGQLIDLDGAETMHVDQSSDCLGPFTVEGHSGGILSSIQNEATNTAKDHVVSKKMKKSMNDGQMEHCGSGITCNDNNMPQEVIFDGCRGKSSVDETRNGSGNQTDLETSTDLNKAHLSYANEVLEIAMMNGQSSPMTLEQESPETDLTKENNCVRCQKGDQLLICDTCSLIIHDNCLGAAASFNSAGNFICPVCLHSQAKTELEEVKKKYALAKKKFVSARDCLLKFINKEYAHEKIVPSETVGELNGSHVVGNGKFHDGIDANGKRKEIVKNQAIVSRLCQQEAEMGIGHAKTPHGVPFASPISDSDIASITDCIQQKQVNNRVDGEVVKTPLEISSVQCHGNFNEREKRTNIRVGTSDASNLQQPSVNAPKSAAPYLSVEKHADVGKKNVDLQELPVNAPNGPSTILGAETKTGSSPQRPSYPSEENVENKAENEKGERCFEMKKRHSPMRRKSSRQTVNLPHRPSSPSNENVDEVPENGNGDESDSGSKSPARRNSKRTCARRKKNPWTFEEEEKLKEGYLLLKDKGNMSWQRVLEYGHGVFKECRVPVDLKDKWRWMCKTTGSKVV</sequence>
<dbReference type="OrthoDB" id="608866at2759"/>
<evidence type="ECO:0000313" key="7">
    <source>
        <dbReference type="Proteomes" id="UP000230069"/>
    </source>
</evidence>
<dbReference type="Gene3D" id="1.10.10.60">
    <property type="entry name" value="Homeodomain-like"/>
    <property type="match status" value="1"/>
</dbReference>
<dbReference type="Gene3D" id="3.30.40.10">
    <property type="entry name" value="Zinc/RING finger domain, C3HC4 (zinc finger)"/>
    <property type="match status" value="1"/>
</dbReference>
<accession>A0A2G5F7C5</accession>
<keyword evidence="7" id="KW-1185">Reference proteome</keyword>
<dbReference type="SUPFAM" id="SSF46689">
    <property type="entry name" value="Homeodomain-like"/>
    <property type="match status" value="1"/>
</dbReference>
<evidence type="ECO:0000256" key="1">
    <source>
        <dbReference type="ARBA" id="ARBA00022723"/>
    </source>
</evidence>
<evidence type="ECO:0000256" key="2">
    <source>
        <dbReference type="ARBA" id="ARBA00022771"/>
    </source>
</evidence>
<evidence type="ECO:0000313" key="6">
    <source>
        <dbReference type="EMBL" id="PIA63894.1"/>
    </source>
</evidence>
<dbReference type="SUPFAM" id="SSF57903">
    <property type="entry name" value="FYVE/PHD zinc finger"/>
    <property type="match status" value="1"/>
</dbReference>
<dbReference type="AlphaFoldDB" id="A0A2G5F7C5"/>
<feature type="compositionally biased region" description="Basic residues" evidence="4">
    <location>
        <begin position="738"/>
        <end position="751"/>
    </location>
</feature>
<proteinExistence type="predicted"/>
<reference evidence="6 7" key="1">
    <citation type="submission" date="2017-09" db="EMBL/GenBank/DDBJ databases">
        <title>WGS assembly of Aquilegia coerulea Goldsmith.</title>
        <authorList>
            <person name="Hodges S."/>
            <person name="Kramer E."/>
            <person name="Nordborg M."/>
            <person name="Tomkins J."/>
            <person name="Borevitz J."/>
            <person name="Derieg N."/>
            <person name="Yan J."/>
            <person name="Mihaltcheva S."/>
            <person name="Hayes R.D."/>
            <person name="Rokhsar D."/>
        </authorList>
    </citation>
    <scope>NUCLEOTIDE SEQUENCE [LARGE SCALE GENOMIC DNA]</scope>
    <source>
        <strain evidence="7">cv. Goldsmith</strain>
    </source>
</reference>
<evidence type="ECO:0000256" key="3">
    <source>
        <dbReference type="ARBA" id="ARBA00022833"/>
    </source>
</evidence>
<feature type="compositionally biased region" description="Polar residues" evidence="4">
    <location>
        <begin position="658"/>
        <end position="667"/>
    </location>
</feature>
<feature type="compositionally biased region" description="Basic and acidic residues" evidence="4">
    <location>
        <begin position="674"/>
        <end position="689"/>
    </location>
</feature>
<name>A0A2G5F7C5_AQUCA</name>
<dbReference type="InterPro" id="IPR013083">
    <property type="entry name" value="Znf_RING/FYVE/PHD"/>
</dbReference>
<keyword evidence="1" id="KW-0479">Metal-binding</keyword>
<protein>
    <recommendedName>
        <fullName evidence="5">Zinc finger PHD-type domain-containing protein</fullName>
    </recommendedName>
</protein>
<dbReference type="PANTHER" id="PTHR47863">
    <property type="entry name" value="RING/FYVE/PHD ZINC FINGER SUPERFAMILY PROTEIN"/>
    <property type="match status" value="1"/>
</dbReference>
<dbReference type="SMART" id="SM00249">
    <property type="entry name" value="PHD"/>
    <property type="match status" value="1"/>
</dbReference>
<evidence type="ECO:0000259" key="5">
    <source>
        <dbReference type="SMART" id="SM00249"/>
    </source>
</evidence>
<dbReference type="InterPro" id="IPR009057">
    <property type="entry name" value="Homeodomain-like_sf"/>
</dbReference>
<keyword evidence="2" id="KW-0863">Zinc-finger</keyword>
<feature type="compositionally biased region" description="Polar residues" evidence="4">
    <location>
        <begin position="702"/>
        <end position="717"/>
    </location>
</feature>
<feature type="compositionally biased region" description="Basic residues" evidence="4">
    <location>
        <begin position="690"/>
        <end position="701"/>
    </location>
</feature>
<gene>
    <name evidence="6" type="ORF">AQUCO_00201302v1</name>
</gene>
<dbReference type="EMBL" id="KZ305019">
    <property type="protein sequence ID" value="PIA63894.1"/>
    <property type="molecule type" value="Genomic_DNA"/>
</dbReference>
<organism evidence="6 7">
    <name type="scientific">Aquilegia coerulea</name>
    <name type="common">Rocky mountain columbine</name>
    <dbReference type="NCBI Taxonomy" id="218851"/>
    <lineage>
        <taxon>Eukaryota</taxon>
        <taxon>Viridiplantae</taxon>
        <taxon>Streptophyta</taxon>
        <taxon>Embryophyta</taxon>
        <taxon>Tracheophyta</taxon>
        <taxon>Spermatophyta</taxon>
        <taxon>Magnoliopsida</taxon>
        <taxon>Ranunculales</taxon>
        <taxon>Ranunculaceae</taxon>
        <taxon>Thalictroideae</taxon>
        <taxon>Aquilegia</taxon>
    </lineage>
</organism>
<dbReference type="CDD" id="cd11660">
    <property type="entry name" value="SANT_TRF"/>
    <property type="match status" value="1"/>
</dbReference>
<dbReference type="PANTHER" id="PTHR47863:SF4">
    <property type="entry name" value="RING_FYVE_PHD ZINC FINGER SUPERFAMILY PROTEIN"/>
    <property type="match status" value="1"/>
</dbReference>
<feature type="region of interest" description="Disordered" evidence="4">
    <location>
        <begin position="636"/>
        <end position="751"/>
    </location>
</feature>
<evidence type="ECO:0000256" key="4">
    <source>
        <dbReference type="SAM" id="MobiDB-lite"/>
    </source>
</evidence>
<feature type="compositionally biased region" description="Acidic residues" evidence="4">
    <location>
        <begin position="718"/>
        <end position="732"/>
    </location>
</feature>
<dbReference type="EMBL" id="KZ305019">
    <property type="protein sequence ID" value="PIA63893.1"/>
    <property type="molecule type" value="Genomic_DNA"/>
</dbReference>
<dbReference type="GO" id="GO:0008270">
    <property type="term" value="F:zinc ion binding"/>
    <property type="evidence" value="ECO:0007669"/>
    <property type="project" value="UniProtKB-KW"/>
</dbReference>
<feature type="domain" description="Zinc finger PHD-type" evidence="5">
    <location>
        <begin position="396"/>
        <end position="439"/>
    </location>
</feature>
<keyword evidence="3" id="KW-0862">Zinc</keyword>
<dbReference type="InterPro" id="IPR011011">
    <property type="entry name" value="Znf_FYVE_PHD"/>
</dbReference>
<feature type="region of interest" description="Disordered" evidence="4">
    <location>
        <begin position="1"/>
        <end position="21"/>
    </location>
</feature>
<dbReference type="InterPro" id="IPR001965">
    <property type="entry name" value="Znf_PHD"/>
</dbReference>
<feature type="compositionally biased region" description="Polar residues" evidence="4">
    <location>
        <begin position="599"/>
        <end position="615"/>
    </location>
</feature>
<feature type="region of interest" description="Disordered" evidence="4">
    <location>
        <begin position="586"/>
        <end position="619"/>
    </location>
</feature>
<feature type="compositionally biased region" description="Low complexity" evidence="4">
    <location>
        <begin position="8"/>
        <end position="21"/>
    </location>
</feature>